<reference evidence="2 3" key="1">
    <citation type="submission" date="2019-02" db="EMBL/GenBank/DDBJ databases">
        <authorList>
            <person name="Khodamoradi S."/>
            <person name="Hahnke R.L."/>
            <person name="Kaempfer P."/>
            <person name="Schumann P."/>
            <person name="Rohde M."/>
            <person name="Steinert M."/>
            <person name="Luzhetskyy A."/>
            <person name="Wink J."/>
            <person name="Ruckert C."/>
        </authorList>
    </citation>
    <scope>NUCLEOTIDE SEQUENCE [LARGE SCALE GENOMIC DNA]</scope>
    <source>
        <strain evidence="2 3">M2</strain>
    </source>
</reference>
<proteinExistence type="predicted"/>
<feature type="compositionally biased region" description="Basic and acidic residues" evidence="1">
    <location>
        <begin position="1"/>
        <end position="13"/>
    </location>
</feature>
<feature type="compositionally biased region" description="Basic and acidic residues" evidence="1">
    <location>
        <begin position="20"/>
        <end position="36"/>
    </location>
</feature>
<evidence type="ECO:0000313" key="2">
    <source>
        <dbReference type="EMBL" id="QBI56634.1"/>
    </source>
</evidence>
<protein>
    <submittedName>
        <fullName evidence="2">Uncharacterized protein</fullName>
    </submittedName>
</protein>
<dbReference type="Proteomes" id="UP000292235">
    <property type="component" value="Chromosome"/>
</dbReference>
<feature type="compositionally biased region" description="Acidic residues" evidence="1">
    <location>
        <begin position="37"/>
        <end position="56"/>
    </location>
</feature>
<gene>
    <name evidence="2" type="ORF">EKD16_24450</name>
</gene>
<organism evidence="2 3">
    <name type="scientific">Streptomonospora litoralis</name>
    <dbReference type="NCBI Taxonomy" id="2498135"/>
    <lineage>
        <taxon>Bacteria</taxon>
        <taxon>Bacillati</taxon>
        <taxon>Actinomycetota</taxon>
        <taxon>Actinomycetes</taxon>
        <taxon>Streptosporangiales</taxon>
        <taxon>Nocardiopsidaceae</taxon>
        <taxon>Streptomonospora</taxon>
    </lineage>
</organism>
<name>A0A4P6QAV4_9ACTN</name>
<evidence type="ECO:0000313" key="3">
    <source>
        <dbReference type="Proteomes" id="UP000292235"/>
    </source>
</evidence>
<accession>A0A4P6QAV4</accession>
<dbReference type="EMBL" id="CP036455">
    <property type="protein sequence ID" value="QBI56634.1"/>
    <property type="molecule type" value="Genomic_DNA"/>
</dbReference>
<evidence type="ECO:0000256" key="1">
    <source>
        <dbReference type="SAM" id="MobiDB-lite"/>
    </source>
</evidence>
<keyword evidence="3" id="KW-1185">Reference proteome</keyword>
<dbReference type="KEGG" id="strr:EKD16_24450"/>
<feature type="region of interest" description="Disordered" evidence="1">
    <location>
        <begin position="1"/>
        <end position="56"/>
    </location>
</feature>
<dbReference type="AlphaFoldDB" id="A0A4P6QAV4"/>
<dbReference type="RefSeq" id="WP_165498653.1">
    <property type="nucleotide sequence ID" value="NZ_CP036455.1"/>
</dbReference>
<sequence>MTMPEESGKKTPETDQLLPDQRDESAREPDTRREMEAELQDAMDEAGTDREDFEES</sequence>